<dbReference type="Gene3D" id="3.30.429.10">
    <property type="entry name" value="Macrophage Migration Inhibitory Factor"/>
    <property type="match status" value="1"/>
</dbReference>
<dbReference type="Proteomes" id="UP000636479">
    <property type="component" value="Unassembled WGS sequence"/>
</dbReference>
<protein>
    <submittedName>
        <fullName evidence="2">4-oxalocrotonate tautomerase</fullName>
    </submittedName>
</protein>
<dbReference type="OrthoDB" id="2129288at2759"/>
<feature type="domain" description="Tautomerase cis-CaaD-like" evidence="1">
    <location>
        <begin position="1"/>
        <end position="139"/>
    </location>
</feature>
<name>A0A8H6W3G6_9AGAR</name>
<dbReference type="Pfam" id="PF14832">
    <property type="entry name" value="Tautomerase_3"/>
    <property type="match status" value="1"/>
</dbReference>
<evidence type="ECO:0000313" key="2">
    <source>
        <dbReference type="EMBL" id="KAF7303587.1"/>
    </source>
</evidence>
<accession>A0A8H6W3G6</accession>
<evidence type="ECO:0000259" key="1">
    <source>
        <dbReference type="Pfam" id="PF14832"/>
    </source>
</evidence>
<dbReference type="InterPro" id="IPR014347">
    <property type="entry name" value="Tautomerase/MIF_sf"/>
</dbReference>
<proteinExistence type="predicted"/>
<evidence type="ECO:0000313" key="3">
    <source>
        <dbReference type="Proteomes" id="UP000636479"/>
    </source>
</evidence>
<gene>
    <name evidence="2" type="ORF">MIND_00588000</name>
</gene>
<dbReference type="EMBL" id="JACAZF010000005">
    <property type="protein sequence ID" value="KAF7303587.1"/>
    <property type="molecule type" value="Genomic_DNA"/>
</dbReference>
<keyword evidence="3" id="KW-1185">Reference proteome</keyword>
<dbReference type="SUPFAM" id="SSF55331">
    <property type="entry name" value="Tautomerase/MIF"/>
    <property type="match status" value="1"/>
</dbReference>
<reference evidence="2" key="1">
    <citation type="submission" date="2020-05" db="EMBL/GenBank/DDBJ databases">
        <title>Mycena genomes resolve the evolution of fungal bioluminescence.</title>
        <authorList>
            <person name="Tsai I.J."/>
        </authorList>
    </citation>
    <scope>NUCLEOTIDE SEQUENCE</scope>
    <source>
        <strain evidence="2">171206Taipei</strain>
    </source>
</reference>
<comment type="caution">
    <text evidence="2">The sequence shown here is derived from an EMBL/GenBank/DDBJ whole genome shotgun (WGS) entry which is preliminary data.</text>
</comment>
<organism evidence="2 3">
    <name type="scientific">Mycena indigotica</name>
    <dbReference type="NCBI Taxonomy" id="2126181"/>
    <lineage>
        <taxon>Eukaryota</taxon>
        <taxon>Fungi</taxon>
        <taxon>Dikarya</taxon>
        <taxon>Basidiomycota</taxon>
        <taxon>Agaricomycotina</taxon>
        <taxon>Agaricomycetes</taxon>
        <taxon>Agaricomycetidae</taxon>
        <taxon>Agaricales</taxon>
        <taxon>Marasmiineae</taxon>
        <taxon>Mycenaceae</taxon>
        <taxon>Mycena</taxon>
    </lineage>
</organism>
<dbReference type="InterPro" id="IPR028116">
    <property type="entry name" value="Cis-CaaD-like"/>
</dbReference>
<dbReference type="AlphaFoldDB" id="A0A8H6W3G6"/>
<sequence>MPIHRWIIPKGYLSAEEKGVLSEKITDIYEGVGLPRFYVVVFFVELEGHDFYYGGKPAKSFVRIDVEHIARNFGDAPVAAKKEFLDKYEAVIEPWIKGRGVDWEVQIKDICDRDLWHENGRSPPAIGSVEETIWKKENRPVPDDELAAIKATL</sequence>
<dbReference type="RefSeq" id="XP_037220559.1">
    <property type="nucleotide sequence ID" value="XM_037362638.1"/>
</dbReference>
<dbReference type="GeneID" id="59345154"/>